<dbReference type="AlphaFoldDB" id="A0A251XA51"/>
<evidence type="ECO:0000313" key="13">
    <source>
        <dbReference type="Proteomes" id="UP000194798"/>
    </source>
</evidence>
<feature type="transmembrane region" description="Helical" evidence="10">
    <location>
        <begin position="109"/>
        <end position="127"/>
    </location>
</feature>
<evidence type="ECO:0000256" key="1">
    <source>
        <dbReference type="ARBA" id="ARBA00004127"/>
    </source>
</evidence>
<accession>A0A251XA51</accession>
<feature type="transmembrane region" description="Helical" evidence="10">
    <location>
        <begin position="419"/>
        <end position="440"/>
    </location>
</feature>
<evidence type="ECO:0000256" key="3">
    <source>
        <dbReference type="ARBA" id="ARBA00019906"/>
    </source>
</evidence>
<feature type="transmembrane region" description="Helical" evidence="10">
    <location>
        <begin position="133"/>
        <end position="153"/>
    </location>
</feature>
<dbReference type="RefSeq" id="WP_086487498.1">
    <property type="nucleotide sequence ID" value="NZ_MSLT01000007.1"/>
</dbReference>
<comment type="subcellular location">
    <subcellularLocation>
        <location evidence="1">Endomembrane system</location>
        <topology evidence="1">Multi-pass membrane protein</topology>
    </subcellularLocation>
    <subcellularLocation>
        <location evidence="9">Membrane</location>
        <topology evidence="9">Multi-pass membrane protein</topology>
    </subcellularLocation>
</comment>
<dbReference type="InterPro" id="IPR010227">
    <property type="entry name" value="NADH_Q_OxRdtase_chainM/4"/>
</dbReference>
<dbReference type="GO" id="GO:0048039">
    <property type="term" value="F:ubiquinone binding"/>
    <property type="evidence" value="ECO:0007669"/>
    <property type="project" value="TreeGrafter"/>
</dbReference>
<keyword evidence="4 9" id="KW-0812">Transmembrane</keyword>
<dbReference type="InterPro" id="IPR003918">
    <property type="entry name" value="NADH_UbQ_OxRdtase"/>
</dbReference>
<dbReference type="GO" id="GO:0008137">
    <property type="term" value="F:NADH dehydrogenase (ubiquinone) activity"/>
    <property type="evidence" value="ECO:0007669"/>
    <property type="project" value="InterPro"/>
</dbReference>
<dbReference type="Pfam" id="PF00361">
    <property type="entry name" value="Proton_antipo_M"/>
    <property type="match status" value="2"/>
</dbReference>
<dbReference type="PANTHER" id="PTHR43507:SF1">
    <property type="entry name" value="NADH-UBIQUINONE OXIDOREDUCTASE CHAIN 4"/>
    <property type="match status" value="1"/>
</dbReference>
<evidence type="ECO:0000256" key="10">
    <source>
        <dbReference type="SAM" id="Phobius"/>
    </source>
</evidence>
<feature type="transmembrane region" description="Helical" evidence="10">
    <location>
        <begin position="299"/>
        <end position="323"/>
    </location>
</feature>
<keyword evidence="5 10" id="KW-1133">Transmembrane helix</keyword>
<feature type="transmembrane region" description="Helical" evidence="10">
    <location>
        <begin position="197"/>
        <end position="218"/>
    </location>
</feature>
<proteinExistence type="inferred from homology"/>
<feature type="transmembrane region" description="Helical" evidence="10">
    <location>
        <begin position="343"/>
        <end position="365"/>
    </location>
</feature>
<name>A0A251XA51_9GAMM</name>
<dbReference type="NCBIfam" id="TIGR01972">
    <property type="entry name" value="NDH_I_M"/>
    <property type="match status" value="1"/>
</dbReference>
<evidence type="ECO:0000256" key="2">
    <source>
        <dbReference type="ARBA" id="ARBA00009025"/>
    </source>
</evidence>
<dbReference type="PANTHER" id="PTHR43507">
    <property type="entry name" value="NADH-UBIQUINONE OXIDOREDUCTASE CHAIN 4"/>
    <property type="match status" value="1"/>
</dbReference>
<feature type="domain" description="NADH:quinone oxidoreductase/Mrp antiporter transmembrane" evidence="11">
    <location>
        <begin position="129"/>
        <end position="317"/>
    </location>
</feature>
<dbReference type="GO" id="GO:0042773">
    <property type="term" value="P:ATP synthesis coupled electron transport"/>
    <property type="evidence" value="ECO:0007669"/>
    <property type="project" value="InterPro"/>
</dbReference>
<dbReference type="OrthoDB" id="9768329at2"/>
<dbReference type="Proteomes" id="UP000194798">
    <property type="component" value="Unassembled WGS sequence"/>
</dbReference>
<feature type="domain" description="NADH:quinone oxidoreductase/Mrp antiporter transmembrane" evidence="11">
    <location>
        <begin position="333"/>
        <end position="430"/>
    </location>
</feature>
<gene>
    <name evidence="12" type="ORF">TPSD3_05030</name>
</gene>
<evidence type="ECO:0000256" key="8">
    <source>
        <dbReference type="ARBA" id="ARBA00032798"/>
    </source>
</evidence>
<dbReference type="GO" id="GO:0016020">
    <property type="term" value="C:membrane"/>
    <property type="evidence" value="ECO:0007669"/>
    <property type="project" value="UniProtKB-SubCell"/>
</dbReference>
<dbReference type="GO" id="GO:0015990">
    <property type="term" value="P:electron transport coupled proton transport"/>
    <property type="evidence" value="ECO:0007669"/>
    <property type="project" value="TreeGrafter"/>
</dbReference>
<feature type="transmembrane region" description="Helical" evidence="10">
    <location>
        <begin position="239"/>
        <end position="261"/>
    </location>
</feature>
<evidence type="ECO:0000259" key="11">
    <source>
        <dbReference type="Pfam" id="PF00361"/>
    </source>
</evidence>
<evidence type="ECO:0000256" key="9">
    <source>
        <dbReference type="RuleBase" id="RU000320"/>
    </source>
</evidence>
<dbReference type="GO" id="GO:0012505">
    <property type="term" value="C:endomembrane system"/>
    <property type="evidence" value="ECO:0007669"/>
    <property type="project" value="UniProtKB-SubCell"/>
</dbReference>
<reference evidence="12 13" key="1">
    <citation type="submission" date="2016-12" db="EMBL/GenBank/DDBJ databases">
        <title>Thioflexothrix psekupsii D3 genome sequencing and assembly.</title>
        <authorList>
            <person name="Fomenkov A."/>
            <person name="Vincze T."/>
            <person name="Grabovich M."/>
            <person name="Anton B.P."/>
            <person name="Dubinina G."/>
            <person name="Orlova M."/>
            <person name="Belousova E."/>
            <person name="Roberts R.J."/>
        </authorList>
    </citation>
    <scope>NUCLEOTIDE SEQUENCE [LARGE SCALE GENOMIC DNA]</scope>
    <source>
        <strain evidence="12">D3</strain>
    </source>
</reference>
<keyword evidence="13" id="KW-1185">Reference proteome</keyword>
<evidence type="ECO:0000256" key="5">
    <source>
        <dbReference type="ARBA" id="ARBA00022989"/>
    </source>
</evidence>
<dbReference type="NCBIfam" id="NF004499">
    <property type="entry name" value="PRK05846.1-3"/>
    <property type="match status" value="1"/>
</dbReference>
<evidence type="ECO:0000313" key="12">
    <source>
        <dbReference type="EMBL" id="OUD15059.1"/>
    </source>
</evidence>
<evidence type="ECO:0000256" key="4">
    <source>
        <dbReference type="ARBA" id="ARBA00022692"/>
    </source>
</evidence>
<sequence length="507" mass="55664">MFADLPLLSLLIWVPILGGIWVLLAGDALARPIALLVSLVVFVLSLPLFFAFDTTTAAMQFTERLPWLPKLDIYYHLGVDGISMPLILLTSFTTILVVLAAWEVIQYRAAHYLAAFLMMEGLMIGVFSALDAILFYVLWEAMLIPMFIIIGIWGGERRVYATIKFFLYTFLGSVFMLVALLYLYAKSGSFAILDHHALAIPLDVQIWIFLAFLVAFAVKVPMWPVHTWLPDAHVEAPTGGSVVLAAIMLKMGTYGFLRFSLPITPDASRELDWLMIVLSLIAVIYIGFVAIVQKDMKKLVAYSSISHMGFVTLGFFIAFKILANPDLTNEAAMSGAMLGVSGGIIQMISHGFISGAMFLCIGVLYDRMHTRQIADYGGVANKMPRFALFAVLFAMANAGLPGTSGFVGEFMVILGSMQANFWIAFLAATTLILGAAYTLWMVKRVIFGAVANDHVASLTDINAREVLILTILAIAVLAMGIWPGPVLEVVEPSVQQLLEHISRTKVM</sequence>
<dbReference type="GO" id="GO:0003954">
    <property type="term" value="F:NADH dehydrogenase activity"/>
    <property type="evidence" value="ECO:0007669"/>
    <property type="project" value="TreeGrafter"/>
</dbReference>
<dbReference type="EMBL" id="MSLT01000007">
    <property type="protein sequence ID" value="OUD15059.1"/>
    <property type="molecule type" value="Genomic_DNA"/>
</dbReference>
<feature type="transmembrane region" description="Helical" evidence="10">
    <location>
        <begin position="273"/>
        <end position="292"/>
    </location>
</feature>
<feature type="transmembrane region" description="Helical" evidence="10">
    <location>
        <begin position="33"/>
        <end position="53"/>
    </location>
</feature>
<evidence type="ECO:0000256" key="7">
    <source>
        <dbReference type="ARBA" id="ARBA00031584"/>
    </source>
</evidence>
<organism evidence="12 13">
    <name type="scientific">Thioflexithrix psekupsensis</name>
    <dbReference type="NCBI Taxonomy" id="1570016"/>
    <lineage>
        <taxon>Bacteria</taxon>
        <taxon>Pseudomonadati</taxon>
        <taxon>Pseudomonadota</taxon>
        <taxon>Gammaproteobacteria</taxon>
        <taxon>Thiotrichales</taxon>
        <taxon>Thioflexithrix</taxon>
    </lineage>
</organism>
<feature type="transmembrane region" description="Helical" evidence="10">
    <location>
        <begin position="6"/>
        <end position="26"/>
    </location>
</feature>
<comment type="similarity">
    <text evidence="2">Belongs to the complex I subunit 4 family.</text>
</comment>
<comment type="caution">
    <text evidence="12">The sequence shown here is derived from an EMBL/GenBank/DDBJ whole genome shotgun (WGS) entry which is preliminary data.</text>
</comment>
<feature type="transmembrane region" description="Helical" evidence="10">
    <location>
        <begin position="386"/>
        <end position="407"/>
    </location>
</feature>
<dbReference type="NCBIfam" id="NF004501">
    <property type="entry name" value="PRK05846.1-5"/>
    <property type="match status" value="1"/>
</dbReference>
<dbReference type="PRINTS" id="PR01437">
    <property type="entry name" value="NUOXDRDTASE4"/>
</dbReference>
<dbReference type="InterPro" id="IPR001750">
    <property type="entry name" value="ND/Mrp_TM"/>
</dbReference>
<feature type="transmembrane region" description="Helical" evidence="10">
    <location>
        <begin position="165"/>
        <end position="185"/>
    </location>
</feature>
<feature type="transmembrane region" description="Helical" evidence="10">
    <location>
        <begin position="73"/>
        <end position="102"/>
    </location>
</feature>
<feature type="transmembrane region" description="Helical" evidence="10">
    <location>
        <begin position="461"/>
        <end position="482"/>
    </location>
</feature>
<protein>
    <recommendedName>
        <fullName evidence="3">NADH-quinone oxidoreductase subunit M</fullName>
    </recommendedName>
    <alternativeName>
        <fullName evidence="7">NADH dehydrogenase I subunit M</fullName>
    </alternativeName>
    <alternativeName>
        <fullName evidence="8">NDH-1 subunit M</fullName>
    </alternativeName>
</protein>
<keyword evidence="6 10" id="KW-0472">Membrane</keyword>
<evidence type="ECO:0000256" key="6">
    <source>
        <dbReference type="ARBA" id="ARBA00023136"/>
    </source>
</evidence>